<sequence length="279" mass="30831">MPMLTSYIVSHERFSAQPGFATAATGSALSESRQWPFLRCFFDYNRTIETVLRLMRCCIASTHGECGAPSRHHLVSHSAVKAQIRLFAHGVDDKAARLLKRPRRSSGLSRLPIDIDNAVAALGGRTHANDLANSTIQSQKAPVSMEKRLEELVRDSGRLRQELDYWKSLAFTGTTFMSDVEQATVQLRDIVSRLEGVMNETQGVNAEDSESLGADFSSEYGASEDVERQARDGSDLAVAEDDSGVLLAPVRRGREGYNFEAVKAELKRKQPPYNPGSRL</sequence>
<gene>
    <name evidence="2" type="ORF">CNYM01_14134</name>
</gene>
<proteinExistence type="predicted"/>
<organism evidence="2 3">
    <name type="scientific">Colletotrichum nymphaeae SA-01</name>
    <dbReference type="NCBI Taxonomy" id="1460502"/>
    <lineage>
        <taxon>Eukaryota</taxon>
        <taxon>Fungi</taxon>
        <taxon>Dikarya</taxon>
        <taxon>Ascomycota</taxon>
        <taxon>Pezizomycotina</taxon>
        <taxon>Sordariomycetes</taxon>
        <taxon>Hypocreomycetidae</taxon>
        <taxon>Glomerellales</taxon>
        <taxon>Glomerellaceae</taxon>
        <taxon>Colletotrichum</taxon>
        <taxon>Colletotrichum acutatum species complex</taxon>
    </lineage>
</organism>
<keyword evidence="3" id="KW-1185">Reference proteome</keyword>
<comment type="caution">
    <text evidence="2">The sequence shown here is derived from an EMBL/GenBank/DDBJ whole genome shotgun (WGS) entry which is preliminary data.</text>
</comment>
<accession>A0A135UP42</accession>
<protein>
    <submittedName>
        <fullName evidence="2">Uncharacterized protein</fullName>
    </submittedName>
</protein>
<dbReference type="OrthoDB" id="4958164at2759"/>
<feature type="region of interest" description="Disordered" evidence="1">
    <location>
        <begin position="201"/>
        <end position="238"/>
    </location>
</feature>
<dbReference type="Proteomes" id="UP000070054">
    <property type="component" value="Unassembled WGS sequence"/>
</dbReference>
<dbReference type="EMBL" id="JEMN01000326">
    <property type="protein sequence ID" value="KXH62153.1"/>
    <property type="molecule type" value="Genomic_DNA"/>
</dbReference>
<dbReference type="AlphaFoldDB" id="A0A135UP42"/>
<feature type="compositionally biased region" description="Basic and acidic residues" evidence="1">
    <location>
        <begin position="225"/>
        <end position="234"/>
    </location>
</feature>
<name>A0A135UP42_9PEZI</name>
<evidence type="ECO:0000313" key="2">
    <source>
        <dbReference type="EMBL" id="KXH62153.1"/>
    </source>
</evidence>
<evidence type="ECO:0000256" key="1">
    <source>
        <dbReference type="SAM" id="MobiDB-lite"/>
    </source>
</evidence>
<evidence type="ECO:0000313" key="3">
    <source>
        <dbReference type="Proteomes" id="UP000070054"/>
    </source>
</evidence>
<reference evidence="2 3" key="1">
    <citation type="submission" date="2014-02" db="EMBL/GenBank/DDBJ databases">
        <title>The genome sequence of Colletotrichum nymphaeae SA-01.</title>
        <authorList>
            <person name="Baroncelli R."/>
            <person name="Thon M.R."/>
        </authorList>
    </citation>
    <scope>NUCLEOTIDE SEQUENCE [LARGE SCALE GENOMIC DNA]</scope>
    <source>
        <strain evidence="2 3">SA-01</strain>
    </source>
</reference>